<evidence type="ECO:0000313" key="2">
    <source>
        <dbReference type="EMBL" id="CAG9983359.1"/>
    </source>
</evidence>
<feature type="signal peptide" evidence="1">
    <location>
        <begin position="1"/>
        <end position="25"/>
    </location>
</feature>
<keyword evidence="3" id="KW-1185">Reference proteome</keyword>
<dbReference type="Proteomes" id="UP000754883">
    <property type="component" value="Unassembled WGS sequence"/>
</dbReference>
<keyword evidence="1" id="KW-0732">Signal</keyword>
<protein>
    <submittedName>
        <fullName evidence="2">Uncharacterized protein</fullName>
    </submittedName>
</protein>
<reference evidence="2 3" key="2">
    <citation type="submission" date="2021-10" db="EMBL/GenBank/DDBJ databases">
        <authorList>
            <person name="Piombo E."/>
        </authorList>
    </citation>
    <scope>NUCLEOTIDE SEQUENCE [LARGE SCALE GENOMIC DNA]</scope>
</reference>
<name>A0A9N9Y033_9HYPO</name>
<accession>A0A9N9Y033</accession>
<evidence type="ECO:0000256" key="1">
    <source>
        <dbReference type="SAM" id="SignalP"/>
    </source>
</evidence>
<proteinExistence type="predicted"/>
<feature type="chain" id="PRO_5040321361" evidence="1">
    <location>
        <begin position="26"/>
        <end position="120"/>
    </location>
</feature>
<reference evidence="3" key="1">
    <citation type="submission" date="2019-06" db="EMBL/GenBank/DDBJ databases">
        <authorList>
            <person name="Broberg M."/>
        </authorList>
    </citation>
    <scope>NUCLEOTIDE SEQUENCE [LARGE SCALE GENOMIC DNA]</scope>
</reference>
<dbReference type="AlphaFoldDB" id="A0A9N9Y033"/>
<dbReference type="EMBL" id="CABFNO020001361">
    <property type="protein sequence ID" value="CAG9983359.1"/>
    <property type="molecule type" value="Genomic_DNA"/>
</dbReference>
<organism evidence="2 3">
    <name type="scientific">Clonostachys byssicola</name>
    <dbReference type="NCBI Taxonomy" id="160290"/>
    <lineage>
        <taxon>Eukaryota</taxon>
        <taxon>Fungi</taxon>
        <taxon>Dikarya</taxon>
        <taxon>Ascomycota</taxon>
        <taxon>Pezizomycotina</taxon>
        <taxon>Sordariomycetes</taxon>
        <taxon>Hypocreomycetidae</taxon>
        <taxon>Hypocreales</taxon>
        <taxon>Bionectriaceae</taxon>
        <taxon>Clonostachys</taxon>
    </lineage>
</organism>
<evidence type="ECO:0000313" key="3">
    <source>
        <dbReference type="Proteomes" id="UP000754883"/>
    </source>
</evidence>
<gene>
    <name evidence="2" type="ORF">CBYS24578_00010360</name>
</gene>
<comment type="caution">
    <text evidence="2">The sequence shown here is derived from an EMBL/GenBank/DDBJ whole genome shotgun (WGS) entry which is preliminary data.</text>
</comment>
<sequence>MAISKLLRLFRLQMCLLLTQQDSSSKYLRILGRIQYLQTDAEYNSRSAEYHEPTEDSVESLGTRLKISLPESCGVIRATEENQAPEAVSIADDIYIIESESGANVPWCPEYSASVESGPR</sequence>